<reference evidence="9 10" key="1">
    <citation type="submission" date="2017-10" db="EMBL/GenBank/DDBJ databases">
        <title>Complete genome sequence of Collinsella aerofaciens isolated from the gut of a healthy adult Indian.</title>
        <authorList>
            <person name="Bag S."/>
            <person name="Ghosh T.S."/>
            <person name="Das B."/>
        </authorList>
    </citation>
    <scope>NUCLEOTIDE SEQUENCE [LARGE SCALE GENOMIC DNA]</scope>
    <source>
        <strain evidence="10">indica</strain>
    </source>
</reference>
<evidence type="ECO:0000313" key="9">
    <source>
        <dbReference type="EMBL" id="ATP53881.1"/>
    </source>
</evidence>
<evidence type="ECO:0000259" key="8">
    <source>
        <dbReference type="PROSITE" id="PS50234"/>
    </source>
</evidence>
<evidence type="ECO:0000256" key="7">
    <source>
        <dbReference type="RuleBase" id="RU003322"/>
    </source>
</evidence>
<dbReference type="InterPro" id="IPR029047">
    <property type="entry name" value="HSP70_peptide-bd_sf"/>
</dbReference>
<evidence type="ECO:0000256" key="1">
    <source>
        <dbReference type="ARBA" id="ARBA00007381"/>
    </source>
</evidence>
<dbReference type="PROSITE" id="PS00297">
    <property type="entry name" value="HSP70_1"/>
    <property type="match status" value="1"/>
</dbReference>
<dbReference type="Gene3D" id="3.30.420.40">
    <property type="match status" value="2"/>
</dbReference>
<dbReference type="PRINTS" id="PR00301">
    <property type="entry name" value="HEATSHOCK70"/>
</dbReference>
<name>A0A2D1TWY8_9ACTN</name>
<dbReference type="EMBL" id="CP024160">
    <property type="protein sequence ID" value="ATP53881.1"/>
    <property type="molecule type" value="Genomic_DNA"/>
</dbReference>
<evidence type="ECO:0000256" key="6">
    <source>
        <dbReference type="ARBA" id="ARBA00023186"/>
    </source>
</evidence>
<dbReference type="InterPro" id="IPR018181">
    <property type="entry name" value="Heat_shock_70_CS"/>
</dbReference>
<feature type="domain" description="VWFA" evidence="8">
    <location>
        <begin position="530"/>
        <end position="730"/>
    </location>
</feature>
<dbReference type="KEGG" id="caer:CSV91_04630"/>
<dbReference type="Proteomes" id="UP000225608">
    <property type="component" value="Chromosome"/>
</dbReference>
<dbReference type="SUPFAM" id="SSF53300">
    <property type="entry name" value="vWA-like"/>
    <property type="match status" value="1"/>
</dbReference>
<dbReference type="CDD" id="cd00198">
    <property type="entry name" value="vWFA"/>
    <property type="match status" value="1"/>
</dbReference>
<keyword evidence="3 7" id="KW-0547">Nucleotide-binding</keyword>
<dbReference type="InterPro" id="IPR036465">
    <property type="entry name" value="vWFA_dom_sf"/>
</dbReference>
<proteinExistence type="inferred from homology"/>
<dbReference type="PROSITE" id="PS01036">
    <property type="entry name" value="HSP70_3"/>
    <property type="match status" value="1"/>
</dbReference>
<dbReference type="SUPFAM" id="SSF100920">
    <property type="entry name" value="Heat shock protein 70kD (HSP70), peptide-binding domain"/>
    <property type="match status" value="1"/>
</dbReference>
<dbReference type="SMART" id="SM00327">
    <property type="entry name" value="VWA"/>
    <property type="match status" value="1"/>
</dbReference>
<dbReference type="Gene3D" id="3.40.50.410">
    <property type="entry name" value="von Willebrand factor, type A domain"/>
    <property type="match status" value="1"/>
</dbReference>
<keyword evidence="4 7" id="KW-0067">ATP-binding</keyword>
<dbReference type="PROSITE" id="PS50234">
    <property type="entry name" value="VWFA"/>
    <property type="match status" value="1"/>
</dbReference>
<dbReference type="Gene3D" id="3.90.640.10">
    <property type="entry name" value="Actin, Chain A, domain 4"/>
    <property type="match status" value="1"/>
</dbReference>
<dbReference type="Pfam" id="PF13519">
    <property type="entry name" value="VWA_2"/>
    <property type="match status" value="1"/>
</dbReference>
<keyword evidence="2" id="KW-0597">Phosphoprotein</keyword>
<evidence type="ECO:0000256" key="4">
    <source>
        <dbReference type="ARBA" id="ARBA00022840"/>
    </source>
</evidence>
<protein>
    <recommendedName>
        <fullName evidence="8">VWFA domain-containing protein</fullName>
    </recommendedName>
</protein>
<comment type="similarity">
    <text evidence="1 7">Belongs to the heat shock protein 70 family.</text>
</comment>
<dbReference type="Gene3D" id="2.60.34.10">
    <property type="entry name" value="Substrate Binding Domain Of DNAk, Chain A, domain 1"/>
    <property type="match status" value="1"/>
</dbReference>
<dbReference type="SUPFAM" id="SSF53067">
    <property type="entry name" value="Actin-like ATPase domain"/>
    <property type="match status" value="2"/>
</dbReference>
<gene>
    <name evidence="9" type="ORF">CSV91_04630</name>
</gene>
<sequence length="738" mass="78007">MGIAVGIDLGTTFSAVACVGADGEPKILPNSSGEHTTPSVVAVAEDGSVVCGDAAKEAQLMGDANVASFYKTNMGNAGYVEYLRGCEFDATTLSSTFLRHLIADVSRANGVQIDSAVVTVPAYFEAPQREATLEALRRTGVRALGTLNEPSAAAYAYGLMSADAAGDRTILIYDLGGGTFDVTVARLSGREIRVLSSTGNHQLGGRQWDSALSDFILDQLCDAKGLDRDDVESDLTPSDINTLAVVSEQVKRDLTNRARTRARVMAESVSGTIEVTREDFEEATRHLLMLTTDCCEEALREAGLTWAQVDGYILVGGSTKMPQVREYLTGKVGSGPIGGNVNPDEAVALGAAVYAAQKCGTTFSLPGASAAAPRFSLGALPKLVDCTAHSMGMIAESEDRSRYVNSTIIGKNTPIPATNSREYAVRATPSRPGSLEIYLLQGDDPAPLNNTVVGKYVVPEIPGERGREAHVKVSYSYTENATIEVGATLASSGKSLEVQRAEVESDLSRFLNAPTDNDVKGGDHGPVDARVMICVDVSGSMFGKGFAAAEEAVDSFLNSVDGFGVEVGLMYFADRSMIASWPSCNYSDVIGGTRGLGFTDFDTALEYSKSAFINGGGKGFYCSKAYGCGGGNEADPLDEFFMWRERRDVQTDGYSDVALILTDGYWDDGACKSARRNAKTLKRDGVTIIGIGTPGADLEFLKEISTSDSYAGLFDFSELGTAFSSIGRSISSGSGISI</sequence>
<dbReference type="RefSeq" id="WP_099431989.1">
    <property type="nucleotide sequence ID" value="NZ_CP024160.1"/>
</dbReference>
<dbReference type="GO" id="GO:0005524">
    <property type="term" value="F:ATP binding"/>
    <property type="evidence" value="ECO:0007669"/>
    <property type="project" value="UniProtKB-KW"/>
</dbReference>
<dbReference type="GO" id="GO:0140662">
    <property type="term" value="F:ATP-dependent protein folding chaperone"/>
    <property type="evidence" value="ECO:0007669"/>
    <property type="project" value="InterPro"/>
</dbReference>
<keyword evidence="6" id="KW-0143">Chaperone</keyword>
<accession>A0A2D1TWY8</accession>
<dbReference type="Pfam" id="PF00092">
    <property type="entry name" value="VWA"/>
    <property type="match status" value="1"/>
</dbReference>
<dbReference type="InterPro" id="IPR002035">
    <property type="entry name" value="VWF_A"/>
</dbReference>
<evidence type="ECO:0000256" key="3">
    <source>
        <dbReference type="ARBA" id="ARBA00022741"/>
    </source>
</evidence>
<organism evidence="9 10">
    <name type="scientific">Collinsella aerofaciens</name>
    <dbReference type="NCBI Taxonomy" id="74426"/>
    <lineage>
        <taxon>Bacteria</taxon>
        <taxon>Bacillati</taxon>
        <taxon>Actinomycetota</taxon>
        <taxon>Coriobacteriia</taxon>
        <taxon>Coriobacteriales</taxon>
        <taxon>Coriobacteriaceae</taxon>
        <taxon>Collinsella</taxon>
    </lineage>
</organism>
<keyword evidence="5" id="KW-0346">Stress response</keyword>
<dbReference type="InterPro" id="IPR013126">
    <property type="entry name" value="Hsp_70_fam"/>
</dbReference>
<dbReference type="AlphaFoldDB" id="A0A2D1TWY8"/>
<dbReference type="InterPro" id="IPR043129">
    <property type="entry name" value="ATPase_NBD"/>
</dbReference>
<evidence type="ECO:0000256" key="2">
    <source>
        <dbReference type="ARBA" id="ARBA00022553"/>
    </source>
</evidence>
<dbReference type="Pfam" id="PF00012">
    <property type="entry name" value="HSP70"/>
    <property type="match status" value="2"/>
</dbReference>
<evidence type="ECO:0000313" key="10">
    <source>
        <dbReference type="Proteomes" id="UP000225608"/>
    </source>
</evidence>
<dbReference type="CDD" id="cd24029">
    <property type="entry name" value="ASKHA_NBD_HSP70_DnaK_HscA_HscC"/>
    <property type="match status" value="1"/>
</dbReference>
<evidence type="ECO:0000256" key="5">
    <source>
        <dbReference type="ARBA" id="ARBA00023016"/>
    </source>
</evidence>
<dbReference type="FunFam" id="3.30.420.40:FF:000545">
    <property type="entry name" value="Endoplasmic reticulum chaperone BiP"/>
    <property type="match status" value="1"/>
</dbReference>
<dbReference type="PANTHER" id="PTHR19375">
    <property type="entry name" value="HEAT SHOCK PROTEIN 70KDA"/>
    <property type="match status" value="1"/>
</dbReference>